<dbReference type="Proteomes" id="UP000605970">
    <property type="component" value="Unassembled WGS sequence"/>
</dbReference>
<feature type="transmembrane region" description="Helical" evidence="1">
    <location>
        <begin position="46"/>
        <end position="64"/>
    </location>
</feature>
<reference evidence="2" key="1">
    <citation type="journal article" date="2020" name="Ecol. Evol.">
        <title>Genome structure and content of the rice root-knot nematode (Meloidogyne graminicola).</title>
        <authorList>
            <person name="Phan N.T."/>
            <person name="Danchin E.G.J."/>
            <person name="Klopp C."/>
            <person name="Perfus-Barbeoch L."/>
            <person name="Kozlowski D.K."/>
            <person name="Koutsovoulos G.D."/>
            <person name="Lopez-Roques C."/>
            <person name="Bouchez O."/>
            <person name="Zahm M."/>
            <person name="Besnard G."/>
            <person name="Bellafiore S."/>
        </authorList>
    </citation>
    <scope>NUCLEOTIDE SEQUENCE</scope>
    <source>
        <strain evidence="2">VN-18</strain>
    </source>
</reference>
<keyword evidence="1" id="KW-1133">Transmembrane helix</keyword>
<evidence type="ECO:0008006" key="4">
    <source>
        <dbReference type="Google" id="ProtNLM"/>
    </source>
</evidence>
<dbReference type="EMBL" id="JABEBT010000009">
    <property type="protein sequence ID" value="KAF7638846.1"/>
    <property type="molecule type" value="Genomic_DNA"/>
</dbReference>
<evidence type="ECO:0000313" key="3">
    <source>
        <dbReference type="Proteomes" id="UP000605970"/>
    </source>
</evidence>
<keyword evidence="1" id="KW-0812">Transmembrane</keyword>
<name>A0A8T0A0N5_9BILA</name>
<keyword evidence="1" id="KW-0472">Membrane</keyword>
<proteinExistence type="predicted"/>
<evidence type="ECO:0000313" key="2">
    <source>
        <dbReference type="EMBL" id="KAF7638846.1"/>
    </source>
</evidence>
<dbReference type="AlphaFoldDB" id="A0A8T0A0N5"/>
<organism evidence="2 3">
    <name type="scientific">Meloidogyne graminicola</name>
    <dbReference type="NCBI Taxonomy" id="189291"/>
    <lineage>
        <taxon>Eukaryota</taxon>
        <taxon>Metazoa</taxon>
        <taxon>Ecdysozoa</taxon>
        <taxon>Nematoda</taxon>
        <taxon>Chromadorea</taxon>
        <taxon>Rhabditida</taxon>
        <taxon>Tylenchina</taxon>
        <taxon>Tylenchomorpha</taxon>
        <taxon>Tylenchoidea</taxon>
        <taxon>Meloidogynidae</taxon>
        <taxon>Meloidogyninae</taxon>
        <taxon>Meloidogyne</taxon>
    </lineage>
</organism>
<evidence type="ECO:0000256" key="1">
    <source>
        <dbReference type="SAM" id="Phobius"/>
    </source>
</evidence>
<keyword evidence="3" id="KW-1185">Reference proteome</keyword>
<sequence length="199" mass="23272">MPFPQFSINRRYSQPNNGGCSNNKYSLKKIKQISPPQLPFSSSLNVHKIIIIIIQIIFVYYVDVETDQQQQQQRNNQPLSLYLPVGPTEEKLKSSRSYESLLLLNQTANNNLQKSPSESENKMLLQPFPFDNKQQLKQPQQFPNNLSSPLETNIENNEEHINGYWSNNLVNFDKLNFSLYNVFINFFFLTFSIQVYKNK</sequence>
<accession>A0A8T0A0N5</accession>
<protein>
    <recommendedName>
        <fullName evidence="4">Transmembrane protein</fullName>
    </recommendedName>
</protein>
<gene>
    <name evidence="2" type="ORF">Mgra_00001655</name>
</gene>
<feature type="transmembrane region" description="Helical" evidence="1">
    <location>
        <begin position="177"/>
        <end position="196"/>
    </location>
</feature>
<comment type="caution">
    <text evidence="2">The sequence shown here is derived from an EMBL/GenBank/DDBJ whole genome shotgun (WGS) entry which is preliminary data.</text>
</comment>